<dbReference type="EMBL" id="JASSZA010000011">
    <property type="protein sequence ID" value="KAK2098782.1"/>
    <property type="molecule type" value="Genomic_DNA"/>
</dbReference>
<keyword evidence="2" id="KW-1185">Reference proteome</keyword>
<protein>
    <submittedName>
        <fullName evidence="1">Uncharacterized protein</fullName>
    </submittedName>
</protein>
<proteinExistence type="predicted"/>
<accession>A0ABQ9URA8</accession>
<dbReference type="PANTHER" id="PTHR46145">
    <property type="entry name" value="HEPARANASE"/>
    <property type="match status" value="1"/>
</dbReference>
<dbReference type="PANTHER" id="PTHR46145:SF1">
    <property type="entry name" value="INACTIVE HEPARANASE-2"/>
    <property type="match status" value="1"/>
</dbReference>
<name>A0ABQ9URA8_SAGOE</name>
<gene>
    <name evidence="1" type="ORF">P7K49_024233</name>
</gene>
<dbReference type="Proteomes" id="UP001266305">
    <property type="component" value="Unassembled WGS sequence"/>
</dbReference>
<comment type="caution">
    <text evidence="1">The sequence shown here is derived from an EMBL/GenBank/DDBJ whole genome shotgun (WGS) entry which is preliminary data.</text>
</comment>
<evidence type="ECO:0000313" key="2">
    <source>
        <dbReference type="Proteomes" id="UP001266305"/>
    </source>
</evidence>
<organism evidence="1 2">
    <name type="scientific">Saguinus oedipus</name>
    <name type="common">Cotton-top tamarin</name>
    <name type="synonym">Oedipomidas oedipus</name>
    <dbReference type="NCBI Taxonomy" id="9490"/>
    <lineage>
        <taxon>Eukaryota</taxon>
        <taxon>Metazoa</taxon>
        <taxon>Chordata</taxon>
        <taxon>Craniata</taxon>
        <taxon>Vertebrata</taxon>
        <taxon>Euteleostomi</taxon>
        <taxon>Mammalia</taxon>
        <taxon>Eutheria</taxon>
        <taxon>Euarchontoglires</taxon>
        <taxon>Primates</taxon>
        <taxon>Haplorrhini</taxon>
        <taxon>Platyrrhini</taxon>
        <taxon>Cebidae</taxon>
        <taxon>Callitrichinae</taxon>
        <taxon>Saguinus</taxon>
    </lineage>
</organism>
<evidence type="ECO:0000313" key="1">
    <source>
        <dbReference type="EMBL" id="KAK2098782.1"/>
    </source>
</evidence>
<sequence length="86" mass="9948">MVQIHEAEWLNTLGMLANRGIDVVIRHSFFDHGYNHLVDQNFNPLPSKDTQLQTHVLLMLDCYKKNTIKLEGIVGNSRSLELWQDS</sequence>
<reference evidence="1 2" key="1">
    <citation type="submission" date="2023-05" db="EMBL/GenBank/DDBJ databases">
        <title>B98-5 Cell Line De Novo Hybrid Assembly: An Optical Mapping Approach.</title>
        <authorList>
            <person name="Kananen K."/>
            <person name="Auerbach J.A."/>
            <person name="Kautto E."/>
            <person name="Blachly J.S."/>
        </authorList>
    </citation>
    <scope>NUCLEOTIDE SEQUENCE [LARGE SCALE GENOMIC DNA]</scope>
    <source>
        <strain evidence="1">B95-8</strain>
        <tissue evidence="1">Cell line</tissue>
    </source>
</reference>